<dbReference type="RefSeq" id="WP_066787578.1">
    <property type="nucleotide sequence ID" value="NZ_CP014806.1"/>
</dbReference>
<evidence type="ECO:0000256" key="1">
    <source>
        <dbReference type="ARBA" id="ARBA00010552"/>
    </source>
</evidence>
<name>A0A143HCH5_9BACL</name>
<dbReference type="EMBL" id="CP014806">
    <property type="protein sequence ID" value="AMW99165.1"/>
    <property type="molecule type" value="Genomic_DNA"/>
</dbReference>
<dbReference type="GO" id="GO:0019239">
    <property type="term" value="F:deaminase activity"/>
    <property type="evidence" value="ECO:0007669"/>
    <property type="project" value="TreeGrafter"/>
</dbReference>
<dbReference type="Pfam" id="PF01042">
    <property type="entry name" value="Ribonuc_L-PSP"/>
    <property type="match status" value="1"/>
</dbReference>
<organism evidence="2 3">
    <name type="scientific">Rummeliibacillus stabekisii</name>
    <dbReference type="NCBI Taxonomy" id="241244"/>
    <lineage>
        <taxon>Bacteria</taxon>
        <taxon>Bacillati</taxon>
        <taxon>Bacillota</taxon>
        <taxon>Bacilli</taxon>
        <taxon>Bacillales</taxon>
        <taxon>Caryophanaceae</taxon>
        <taxon>Rummeliibacillus</taxon>
    </lineage>
</organism>
<protein>
    <submittedName>
        <fullName evidence="2">Reactive intermediate/imine deaminase</fullName>
    </submittedName>
</protein>
<comment type="similarity">
    <text evidence="1">Belongs to the RutC family.</text>
</comment>
<dbReference type="STRING" id="241244.ATY39_06635"/>
<dbReference type="GO" id="GO:0005829">
    <property type="term" value="C:cytosol"/>
    <property type="evidence" value="ECO:0007669"/>
    <property type="project" value="TreeGrafter"/>
</dbReference>
<dbReference type="PANTHER" id="PTHR11803:SF58">
    <property type="entry name" value="PROTEIN HMF1-RELATED"/>
    <property type="match status" value="1"/>
</dbReference>
<reference evidence="2 3" key="1">
    <citation type="journal article" date="2016" name="Genome Announc.">
        <title>Whole-Genome Sequence of Rummeliibacillus stabekisii Strain PP9 Isolated from Antarctic Soil.</title>
        <authorList>
            <person name="da Mota F.F."/>
            <person name="Vollu R.E."/>
            <person name="Jurelevicius D."/>
            <person name="Seldin L."/>
        </authorList>
    </citation>
    <scope>NUCLEOTIDE SEQUENCE [LARGE SCALE GENOMIC DNA]</scope>
    <source>
        <strain evidence="2 3">PP9</strain>
    </source>
</reference>
<dbReference type="InterPro" id="IPR035959">
    <property type="entry name" value="RutC-like_sf"/>
</dbReference>
<gene>
    <name evidence="2" type="ORF">ATY39_06635</name>
</gene>
<dbReference type="Gene3D" id="3.30.1330.40">
    <property type="entry name" value="RutC-like"/>
    <property type="match status" value="1"/>
</dbReference>
<dbReference type="FunFam" id="3.30.1330.40:FF:000001">
    <property type="entry name" value="L-PSP family endoribonuclease"/>
    <property type="match status" value="1"/>
</dbReference>
<dbReference type="SUPFAM" id="SSF55298">
    <property type="entry name" value="YjgF-like"/>
    <property type="match status" value="1"/>
</dbReference>
<dbReference type="PANTHER" id="PTHR11803">
    <property type="entry name" value="2-IMINOBUTANOATE/2-IMINOPROPANOATE DEAMINASE RIDA"/>
    <property type="match status" value="1"/>
</dbReference>
<proteinExistence type="inferred from homology"/>
<dbReference type="AlphaFoldDB" id="A0A143HCH5"/>
<dbReference type="KEGG" id="rst:ATY39_06635"/>
<reference evidence="3" key="2">
    <citation type="submission" date="2016-03" db="EMBL/GenBank/DDBJ databases">
        <authorList>
            <person name="Ploux O."/>
        </authorList>
    </citation>
    <scope>NUCLEOTIDE SEQUENCE [LARGE SCALE GENOMIC DNA]</scope>
    <source>
        <strain evidence="3">PP9</strain>
    </source>
</reference>
<sequence>MQRKAYTAKSATSSGPYSHAIDAGDYVFFSGQTAKNTPTAKDLTGDIAAQTKQCFANLVEVMEEAGLSHEDVIKVNVYLTDMNNFNAMNEVYKTYFIEPYPARTCVAVVALPLGAEVEIELIAKRSN</sequence>
<keyword evidence="3" id="KW-1185">Reference proteome</keyword>
<dbReference type="CDD" id="cd00448">
    <property type="entry name" value="YjgF_YER057c_UK114_family"/>
    <property type="match status" value="1"/>
</dbReference>
<accession>A0A143HCH5</accession>
<evidence type="ECO:0000313" key="3">
    <source>
        <dbReference type="Proteomes" id="UP000076021"/>
    </source>
</evidence>
<dbReference type="NCBIfam" id="TIGR00004">
    <property type="entry name" value="Rid family detoxifying hydrolase"/>
    <property type="match status" value="1"/>
</dbReference>
<dbReference type="OrthoDB" id="9803101at2"/>
<dbReference type="InterPro" id="IPR006056">
    <property type="entry name" value="RidA"/>
</dbReference>
<evidence type="ECO:0000313" key="2">
    <source>
        <dbReference type="EMBL" id="AMW99165.1"/>
    </source>
</evidence>
<dbReference type="Proteomes" id="UP000076021">
    <property type="component" value="Chromosome"/>
</dbReference>
<dbReference type="InterPro" id="IPR006175">
    <property type="entry name" value="YjgF/YER057c/UK114"/>
</dbReference>